<gene>
    <name evidence="4" type="ORF">IAB93_07055</name>
</gene>
<feature type="transmembrane region" description="Helical" evidence="2">
    <location>
        <begin position="40"/>
        <end position="61"/>
    </location>
</feature>
<sequence length="471" mass="51254">MTEKEFDDIFRSLGEHTETPSEGTWRNIERKMGRRRTFTILKWSGAACTAAAAVIVAFMLLRHGVSEQEGIRVVSREEFENIAEAGKNVAGSGTNVAEPGTNVAEPGTSETEENISGENAGATGSDAIAGGDAISAKIQSSAHSHTVAAVSDDRNGLSPETCPETAREILPASEADTKADGESGFEESAAGNADTVSETENAGNIYTIDWSDFTENAEDGQVPDDAVQGNHSGNEGISTAWRPASDDIHSRQGKKSGMVLDIGSTAEAGTFANGIVSPANTRYMRKMNSFRVDPNINKRDTVLERKTGKYSVPVSVGISAKIRLSERFDLGIGVNYTVMSRKLAGEFNGNYYSDIRNIQQYVGIPLSIYFNIVQSKRVAFYVQAGGAVERSISDQYRMTEANNNVITHREPAKGVQLSVSAGIGIEYWFTDFIGIYLDPTLRYYFDNYQAKSIRTDQPLQTGFELGMRFRF</sequence>
<dbReference type="InterPro" id="IPR025665">
    <property type="entry name" value="Beta-barrel_OMP_2"/>
</dbReference>
<comment type="caution">
    <text evidence="4">The sequence shown here is derived from an EMBL/GenBank/DDBJ whole genome shotgun (WGS) entry which is preliminary data.</text>
</comment>
<dbReference type="Gene3D" id="2.40.160.20">
    <property type="match status" value="1"/>
</dbReference>
<reference evidence="4" key="1">
    <citation type="submission" date="2020-10" db="EMBL/GenBank/DDBJ databases">
        <authorList>
            <person name="Gilroy R."/>
        </authorList>
    </citation>
    <scope>NUCLEOTIDE SEQUENCE</scope>
    <source>
        <strain evidence="4">10037</strain>
    </source>
</reference>
<keyword evidence="2" id="KW-1133">Transmembrane helix</keyword>
<feature type="region of interest" description="Disordered" evidence="1">
    <location>
        <begin position="216"/>
        <end position="253"/>
    </location>
</feature>
<evidence type="ECO:0000313" key="4">
    <source>
        <dbReference type="EMBL" id="MBO8465735.1"/>
    </source>
</evidence>
<feature type="region of interest" description="Disordered" evidence="1">
    <location>
        <begin position="90"/>
        <end position="128"/>
    </location>
</feature>
<dbReference type="AlphaFoldDB" id="A0A9D9I4C2"/>
<dbReference type="Proteomes" id="UP000823597">
    <property type="component" value="Unassembled WGS sequence"/>
</dbReference>
<keyword evidence="2" id="KW-0812">Transmembrane</keyword>
<evidence type="ECO:0000313" key="5">
    <source>
        <dbReference type="Proteomes" id="UP000823597"/>
    </source>
</evidence>
<feature type="region of interest" description="Disordered" evidence="1">
    <location>
        <begin position="172"/>
        <end position="201"/>
    </location>
</feature>
<evidence type="ECO:0000256" key="2">
    <source>
        <dbReference type="SAM" id="Phobius"/>
    </source>
</evidence>
<dbReference type="Pfam" id="PF13568">
    <property type="entry name" value="OMP_b-brl_2"/>
    <property type="match status" value="1"/>
</dbReference>
<feature type="domain" description="Outer membrane protein beta-barrel" evidence="3">
    <location>
        <begin position="306"/>
        <end position="445"/>
    </location>
</feature>
<dbReference type="InterPro" id="IPR011250">
    <property type="entry name" value="OMP/PagP_B-barrel"/>
</dbReference>
<keyword evidence="2" id="KW-0472">Membrane</keyword>
<protein>
    <submittedName>
        <fullName evidence="4">Outer membrane beta-barrel protein</fullName>
    </submittedName>
</protein>
<evidence type="ECO:0000256" key="1">
    <source>
        <dbReference type="SAM" id="MobiDB-lite"/>
    </source>
</evidence>
<name>A0A9D9I4C2_9BACT</name>
<dbReference type="EMBL" id="JADIME010000076">
    <property type="protein sequence ID" value="MBO8465735.1"/>
    <property type="molecule type" value="Genomic_DNA"/>
</dbReference>
<reference evidence="4" key="2">
    <citation type="journal article" date="2021" name="PeerJ">
        <title>Extensive microbial diversity within the chicken gut microbiome revealed by metagenomics and culture.</title>
        <authorList>
            <person name="Gilroy R."/>
            <person name="Ravi A."/>
            <person name="Getino M."/>
            <person name="Pursley I."/>
            <person name="Horton D.L."/>
            <person name="Alikhan N.F."/>
            <person name="Baker D."/>
            <person name="Gharbi K."/>
            <person name="Hall N."/>
            <person name="Watson M."/>
            <person name="Adriaenssens E.M."/>
            <person name="Foster-Nyarko E."/>
            <person name="Jarju S."/>
            <person name="Secka A."/>
            <person name="Antonio M."/>
            <person name="Oren A."/>
            <person name="Chaudhuri R.R."/>
            <person name="La Ragione R."/>
            <person name="Hildebrand F."/>
            <person name="Pallen M.J."/>
        </authorList>
    </citation>
    <scope>NUCLEOTIDE SEQUENCE</scope>
    <source>
        <strain evidence="4">10037</strain>
    </source>
</reference>
<dbReference type="SUPFAM" id="SSF56925">
    <property type="entry name" value="OMPA-like"/>
    <property type="match status" value="1"/>
</dbReference>
<evidence type="ECO:0000259" key="3">
    <source>
        <dbReference type="Pfam" id="PF13568"/>
    </source>
</evidence>
<organism evidence="4 5">
    <name type="scientific">Candidatus Merdivivens pullistercoris</name>
    <dbReference type="NCBI Taxonomy" id="2840873"/>
    <lineage>
        <taxon>Bacteria</taxon>
        <taxon>Pseudomonadati</taxon>
        <taxon>Bacteroidota</taxon>
        <taxon>Bacteroidia</taxon>
        <taxon>Bacteroidales</taxon>
        <taxon>Muribaculaceae</taxon>
        <taxon>Muribaculaceae incertae sedis</taxon>
        <taxon>Candidatus Merdivivens</taxon>
    </lineage>
</organism>
<accession>A0A9D9I4C2</accession>
<proteinExistence type="predicted"/>